<feature type="transmembrane region" description="Helical" evidence="6">
    <location>
        <begin position="191"/>
        <end position="213"/>
    </location>
</feature>
<evidence type="ECO:0000256" key="4">
    <source>
        <dbReference type="ARBA" id="ARBA00022989"/>
    </source>
</evidence>
<accession>A0A0P9EL79</accession>
<feature type="transmembrane region" description="Helical" evidence="6">
    <location>
        <begin position="65"/>
        <end position="85"/>
    </location>
</feature>
<evidence type="ECO:0008006" key="9">
    <source>
        <dbReference type="Google" id="ProtNLM"/>
    </source>
</evidence>
<evidence type="ECO:0000256" key="3">
    <source>
        <dbReference type="ARBA" id="ARBA00022692"/>
    </source>
</evidence>
<feature type="transmembrane region" description="Helical" evidence="6">
    <location>
        <begin position="26"/>
        <end position="45"/>
    </location>
</feature>
<dbReference type="Proteomes" id="UP000050482">
    <property type="component" value="Unassembled WGS sequence"/>
</dbReference>
<gene>
    <name evidence="7" type="ORF">AN477_22765</name>
</gene>
<keyword evidence="8" id="KW-1185">Reference proteome</keyword>
<feature type="transmembrane region" description="Helical" evidence="6">
    <location>
        <begin position="97"/>
        <end position="120"/>
    </location>
</feature>
<reference evidence="7 8" key="1">
    <citation type="submission" date="2015-09" db="EMBL/GenBank/DDBJ databases">
        <title>Draft genome sequence of Alicyclobacillus ferrooxydans DSM 22381.</title>
        <authorList>
            <person name="Hemp J."/>
        </authorList>
    </citation>
    <scope>NUCLEOTIDE SEQUENCE [LARGE SCALE GENOMIC DNA]</scope>
    <source>
        <strain evidence="7 8">TC-34</strain>
    </source>
</reference>
<keyword evidence="5 6" id="KW-0472">Membrane</keyword>
<evidence type="ECO:0000313" key="8">
    <source>
        <dbReference type="Proteomes" id="UP000050482"/>
    </source>
</evidence>
<dbReference type="OrthoDB" id="8482265at2"/>
<feature type="transmembrane region" description="Helical" evidence="6">
    <location>
        <begin position="132"/>
        <end position="152"/>
    </location>
</feature>
<evidence type="ECO:0000256" key="6">
    <source>
        <dbReference type="SAM" id="Phobius"/>
    </source>
</evidence>
<protein>
    <recommendedName>
        <fullName evidence="9">Polysaccharide biosynthesis protein C-terminal domain-containing protein</fullName>
    </recommendedName>
</protein>
<keyword evidence="4 6" id="KW-1133">Transmembrane helix</keyword>
<keyword evidence="2" id="KW-1003">Cell membrane</keyword>
<dbReference type="PANTHER" id="PTHR30250:SF11">
    <property type="entry name" value="O-ANTIGEN TRANSPORTER-RELATED"/>
    <property type="match status" value="1"/>
</dbReference>
<dbReference type="GO" id="GO:0005886">
    <property type="term" value="C:plasma membrane"/>
    <property type="evidence" value="ECO:0007669"/>
    <property type="project" value="UniProtKB-SubCell"/>
</dbReference>
<organism evidence="7 8">
    <name type="scientific">Alicyclobacillus ferrooxydans</name>
    <dbReference type="NCBI Taxonomy" id="471514"/>
    <lineage>
        <taxon>Bacteria</taxon>
        <taxon>Bacillati</taxon>
        <taxon>Bacillota</taxon>
        <taxon>Bacilli</taxon>
        <taxon>Bacillales</taxon>
        <taxon>Alicyclobacillaceae</taxon>
        <taxon>Alicyclobacillus</taxon>
    </lineage>
</organism>
<keyword evidence="3 6" id="KW-0812">Transmembrane</keyword>
<comment type="subcellular location">
    <subcellularLocation>
        <location evidence="1">Cell membrane</location>
        <topology evidence="1">Multi-pass membrane protein</topology>
    </subcellularLocation>
</comment>
<evidence type="ECO:0000313" key="7">
    <source>
        <dbReference type="EMBL" id="KPV39322.1"/>
    </source>
</evidence>
<dbReference type="PATRIC" id="fig|471514.4.peg.2084"/>
<dbReference type="InterPro" id="IPR050833">
    <property type="entry name" value="Poly_Biosynth_Transport"/>
</dbReference>
<name>A0A0P9EL79_9BACL</name>
<dbReference type="PANTHER" id="PTHR30250">
    <property type="entry name" value="PST FAMILY PREDICTED COLANIC ACID TRANSPORTER"/>
    <property type="match status" value="1"/>
</dbReference>
<feature type="transmembrane region" description="Helical" evidence="6">
    <location>
        <begin position="339"/>
        <end position="362"/>
    </location>
</feature>
<feature type="transmembrane region" description="Helical" evidence="6">
    <location>
        <begin position="164"/>
        <end position="185"/>
    </location>
</feature>
<dbReference type="STRING" id="471514.AN477_22765"/>
<dbReference type="AlphaFoldDB" id="A0A0P9EL79"/>
<comment type="caution">
    <text evidence="7">The sequence shown here is derived from an EMBL/GenBank/DDBJ whole genome shotgun (WGS) entry which is preliminary data.</text>
</comment>
<evidence type="ECO:0000256" key="5">
    <source>
        <dbReference type="ARBA" id="ARBA00023136"/>
    </source>
</evidence>
<evidence type="ECO:0000256" key="2">
    <source>
        <dbReference type="ARBA" id="ARBA00022475"/>
    </source>
</evidence>
<feature type="transmembrane region" description="Helical" evidence="6">
    <location>
        <begin position="309"/>
        <end position="327"/>
    </location>
</feature>
<sequence length="456" mass="49488">MGALKFSLNRTGEKGKVSFLLQTMQTFLSMFMVLGINVVSAIALSRGLTAQDRGLYVEVMMWSNFILGLCDIGIYDATVYLWASSEQVRRRDVFSTMMLWAIFTGVIALTAVELLSMHVLKGHYTHGQTIAAHIYYISSCLGPIAAVFNGILNAEQRFSLANFVRVAVPATLTATWVVLFAVHALSIVACLYTGAVVSVASALPFLWPLRLYIAKPGRISGRILKTGVWYSLKGYGGSLILNFSGNANQMILFSALSPSALAYFQTANSATGVLWTVPNSIAMTTFPQMIGDDAEALHMRVCNYMRKSTMVVTGFALLLGLAEPYLIPLLFGHNYSPAIVPAILLLPNAIFGGLIVLLANALSSTGRTLHNTVGSAIGVGTTLLFMALTVHTWGLVGAALAAVVGRITDLCVRYVWYHVTVHRISVLDMIPRVVDMAAVFSHLRKNSKVLVRRNLG</sequence>
<dbReference type="EMBL" id="LJCO01000107">
    <property type="protein sequence ID" value="KPV39322.1"/>
    <property type="molecule type" value="Genomic_DNA"/>
</dbReference>
<dbReference type="RefSeq" id="WP_054971474.1">
    <property type="nucleotide sequence ID" value="NZ_LJCO01000107.1"/>
</dbReference>
<proteinExistence type="predicted"/>
<evidence type="ECO:0000256" key="1">
    <source>
        <dbReference type="ARBA" id="ARBA00004651"/>
    </source>
</evidence>